<proteinExistence type="predicted"/>
<dbReference type="Pfam" id="PF05787">
    <property type="entry name" value="PhoX"/>
    <property type="match status" value="1"/>
</dbReference>
<organism evidence="1 2">
    <name type="scientific">Hyphococcus aureus</name>
    <dbReference type="NCBI Taxonomy" id="2666033"/>
    <lineage>
        <taxon>Bacteria</taxon>
        <taxon>Pseudomonadati</taxon>
        <taxon>Pseudomonadota</taxon>
        <taxon>Alphaproteobacteria</taxon>
        <taxon>Parvularculales</taxon>
        <taxon>Parvularculaceae</taxon>
        <taxon>Hyphococcus</taxon>
    </lineage>
</organism>
<reference evidence="1 2" key="1">
    <citation type="submission" date="2024-09" db="EMBL/GenBank/DDBJ databases">
        <authorList>
            <person name="Zhang Z.-H."/>
        </authorList>
    </citation>
    <scope>NUCLEOTIDE SEQUENCE [LARGE SCALE GENOMIC DNA]</scope>
    <source>
        <strain evidence="1 2">HHTR114</strain>
    </source>
</reference>
<dbReference type="InterPro" id="IPR006311">
    <property type="entry name" value="TAT_signal"/>
</dbReference>
<comment type="caution">
    <text evidence="1">The sequence shown here is derived from an EMBL/GenBank/DDBJ whole genome shotgun (WGS) entry which is preliminary data.</text>
</comment>
<dbReference type="EMBL" id="JBHPON010000002">
    <property type="protein sequence ID" value="MFC6036773.1"/>
    <property type="molecule type" value="Genomic_DNA"/>
</dbReference>
<evidence type="ECO:0000313" key="1">
    <source>
        <dbReference type="EMBL" id="MFC6036773.1"/>
    </source>
</evidence>
<dbReference type="RefSeq" id="WP_379881983.1">
    <property type="nucleotide sequence ID" value="NZ_JBHPON010000002.1"/>
</dbReference>
<protein>
    <submittedName>
        <fullName evidence="1">Alkaline phosphatase PhoX</fullName>
    </submittedName>
</protein>
<sequence length="515" mass="54863">MSNFSAPNINRGMSRRDMLRSGAALAGAAAIATPLRGLAAFQGGVSSYAEPIPSPYGAISPKLDQTTGLPLLQLPDGFSYRSMGWTGDLMNNGQPTPPRHDGMAVVEQRGQLTMLIRNHENGVVNDLEGNPFGLIDARAIYDDVVSADQGAPKGISGGTTTLVLRKGEYYKTIPSLGGTLTNCAGGPTPWGTWLTCEETTTNLEPLGGKKHGYVFEVAWNGNKRSQQPIVEMGRMAHEAVAVYPHTGDVYLTEDRRNAAGFYKYVPDYPQFRFGALEKGGMLYAAKVVGENNVDINNPSIGDCYQLEWVLIEEPDADPAQYTDDIVDTEASGPFLQAHAKGGLRMSRGEGCWYSKNDGLIYFVDTAAGVDGSGRPGRGQGGVWAFDPVRNLLTCIYVSSNPLAGNNADNLTISPRGGIVLCEDGGGVEDSFGFGERLLGLTPAGAPFILAKNNIQLSTSDLKAAGKSTLLIAEDDYRDREWCGACFDPTGSTLFVNVQTPGVTFAITGPWGAGPL</sequence>
<dbReference type="Proteomes" id="UP001596116">
    <property type="component" value="Unassembled WGS sequence"/>
</dbReference>
<keyword evidence="2" id="KW-1185">Reference proteome</keyword>
<gene>
    <name evidence="1" type="ORF">ACFMB1_14535</name>
</gene>
<dbReference type="PANTHER" id="PTHR35399:SF4">
    <property type="entry name" value="MEMBRANE PROTEIN"/>
    <property type="match status" value="1"/>
</dbReference>
<dbReference type="InterPro" id="IPR008557">
    <property type="entry name" value="PhoX"/>
</dbReference>
<accession>A0ABW1L178</accession>
<dbReference type="PANTHER" id="PTHR35399">
    <property type="entry name" value="SLR8030 PROTEIN"/>
    <property type="match status" value="1"/>
</dbReference>
<dbReference type="PROSITE" id="PS51318">
    <property type="entry name" value="TAT"/>
    <property type="match status" value="1"/>
</dbReference>
<evidence type="ECO:0000313" key="2">
    <source>
        <dbReference type="Proteomes" id="UP001596116"/>
    </source>
</evidence>
<name>A0ABW1L178_9PROT</name>